<dbReference type="EMBL" id="MU118039">
    <property type="protein sequence ID" value="KAF9647205.1"/>
    <property type="molecule type" value="Genomic_DNA"/>
</dbReference>
<reference evidence="1" key="2">
    <citation type="journal article" date="2020" name="Nat. Commun.">
        <title>Large-scale genome sequencing of mycorrhizal fungi provides insights into the early evolution of symbiotic traits.</title>
        <authorList>
            <person name="Miyauchi S."/>
            <person name="Kiss E."/>
            <person name="Kuo A."/>
            <person name="Drula E."/>
            <person name="Kohler A."/>
            <person name="Sanchez-Garcia M."/>
            <person name="Morin E."/>
            <person name="Andreopoulos B."/>
            <person name="Barry K.W."/>
            <person name="Bonito G."/>
            <person name="Buee M."/>
            <person name="Carver A."/>
            <person name="Chen C."/>
            <person name="Cichocki N."/>
            <person name="Clum A."/>
            <person name="Culley D."/>
            <person name="Crous P.W."/>
            <person name="Fauchery L."/>
            <person name="Girlanda M."/>
            <person name="Hayes R.D."/>
            <person name="Keri Z."/>
            <person name="LaButti K."/>
            <person name="Lipzen A."/>
            <person name="Lombard V."/>
            <person name="Magnuson J."/>
            <person name="Maillard F."/>
            <person name="Murat C."/>
            <person name="Nolan M."/>
            <person name="Ohm R.A."/>
            <person name="Pangilinan J."/>
            <person name="Pereira M.F."/>
            <person name="Perotto S."/>
            <person name="Peter M."/>
            <person name="Pfister S."/>
            <person name="Riley R."/>
            <person name="Sitrit Y."/>
            <person name="Stielow J.B."/>
            <person name="Szollosi G."/>
            <person name="Zifcakova L."/>
            <person name="Stursova M."/>
            <person name="Spatafora J.W."/>
            <person name="Tedersoo L."/>
            <person name="Vaario L.M."/>
            <person name="Yamada A."/>
            <person name="Yan M."/>
            <person name="Wang P."/>
            <person name="Xu J."/>
            <person name="Bruns T."/>
            <person name="Baldrian P."/>
            <person name="Vilgalys R."/>
            <person name="Dunand C."/>
            <person name="Henrissat B."/>
            <person name="Grigoriev I.V."/>
            <person name="Hibbett D."/>
            <person name="Nagy L.G."/>
            <person name="Martin F.M."/>
        </authorList>
    </citation>
    <scope>NUCLEOTIDE SEQUENCE</scope>
    <source>
        <strain evidence="1">P2</strain>
    </source>
</reference>
<reference evidence="1" key="1">
    <citation type="submission" date="2019-10" db="EMBL/GenBank/DDBJ databases">
        <authorList>
            <consortium name="DOE Joint Genome Institute"/>
            <person name="Kuo A."/>
            <person name="Miyauchi S."/>
            <person name="Kiss E."/>
            <person name="Drula E."/>
            <person name="Kohler A."/>
            <person name="Sanchez-Garcia M."/>
            <person name="Andreopoulos B."/>
            <person name="Barry K.W."/>
            <person name="Bonito G."/>
            <person name="Buee M."/>
            <person name="Carver A."/>
            <person name="Chen C."/>
            <person name="Cichocki N."/>
            <person name="Clum A."/>
            <person name="Culley D."/>
            <person name="Crous P.W."/>
            <person name="Fauchery L."/>
            <person name="Girlanda M."/>
            <person name="Hayes R."/>
            <person name="Keri Z."/>
            <person name="Labutti K."/>
            <person name="Lipzen A."/>
            <person name="Lombard V."/>
            <person name="Magnuson J."/>
            <person name="Maillard F."/>
            <person name="Morin E."/>
            <person name="Murat C."/>
            <person name="Nolan M."/>
            <person name="Ohm R."/>
            <person name="Pangilinan J."/>
            <person name="Pereira M."/>
            <person name="Perotto S."/>
            <person name="Peter M."/>
            <person name="Riley R."/>
            <person name="Sitrit Y."/>
            <person name="Stielow B."/>
            <person name="Szollosi G."/>
            <person name="Zifcakova L."/>
            <person name="Stursova M."/>
            <person name="Spatafora J.W."/>
            <person name="Tedersoo L."/>
            <person name="Vaario L.-M."/>
            <person name="Yamada A."/>
            <person name="Yan M."/>
            <person name="Wang P."/>
            <person name="Xu J."/>
            <person name="Bruns T."/>
            <person name="Baldrian P."/>
            <person name="Vilgalys R."/>
            <person name="Henrissat B."/>
            <person name="Grigoriev I.V."/>
            <person name="Hibbett D."/>
            <person name="Nagy L.G."/>
            <person name="Martin F.M."/>
        </authorList>
    </citation>
    <scope>NUCLEOTIDE SEQUENCE</scope>
    <source>
        <strain evidence="1">P2</strain>
    </source>
</reference>
<sequence>MHHIFEVDEIVRFIASSIAYGNPKGAVSFACCCRSLSAPVLDTIWGDYQEDFTRLLQTLPPSAWTIVDEAFDFVRQPSEEEWARLSIYAERMRHFMEPRDAAPSEVALRLLNTRFSGRCMLPNLQDIGWINASPEHLELILPLIVSPVLTNFRLGVSIGRFFDVPQVVLALEALAPAYNSLVEIRIYNSMIHDPRIIDATSTLLLRCNPNKLRYFRVGSCLSTEAFIHATQLPHLEAFAMRTDTTGLGVPLPTSMFPSLKLLEINATNPRSPLLKTIAHIQSKTLDRLDLISPAATLGTFLPATLAALRPRGLYQTLTALSIFPKGGLELDMAIIRPLLCLNQLTHLEIMLICSRNSCPYGLSDEDLEELVKAMPKLRLLSLGSVPCSRPVNNTIKSLVAIAKHCKHLDRLVIHTNVEAIVNGAFQRGGWGEDPTVENCPSALVGCPLRNIVFGPCFIPNEEQGATIFALMLLRLFPYLRSLAVFFLTREADPLWELVNDVITTHKRVGTNVASAAADMGVN</sequence>
<dbReference type="Proteomes" id="UP000886501">
    <property type="component" value="Unassembled WGS sequence"/>
</dbReference>
<proteinExistence type="predicted"/>
<evidence type="ECO:0000313" key="2">
    <source>
        <dbReference type="Proteomes" id="UP000886501"/>
    </source>
</evidence>
<keyword evidence="2" id="KW-1185">Reference proteome</keyword>
<gene>
    <name evidence="1" type="ORF">BDM02DRAFT_3117461</name>
</gene>
<evidence type="ECO:0000313" key="1">
    <source>
        <dbReference type="EMBL" id="KAF9647205.1"/>
    </source>
</evidence>
<protein>
    <submittedName>
        <fullName evidence="1">Uncharacterized protein</fullName>
    </submittedName>
</protein>
<name>A0ACB6ZCT5_THEGA</name>
<comment type="caution">
    <text evidence="1">The sequence shown here is derived from an EMBL/GenBank/DDBJ whole genome shotgun (WGS) entry which is preliminary data.</text>
</comment>
<organism evidence="1 2">
    <name type="scientific">Thelephora ganbajun</name>
    <name type="common">Ganba fungus</name>
    <dbReference type="NCBI Taxonomy" id="370292"/>
    <lineage>
        <taxon>Eukaryota</taxon>
        <taxon>Fungi</taxon>
        <taxon>Dikarya</taxon>
        <taxon>Basidiomycota</taxon>
        <taxon>Agaricomycotina</taxon>
        <taxon>Agaricomycetes</taxon>
        <taxon>Thelephorales</taxon>
        <taxon>Thelephoraceae</taxon>
        <taxon>Thelephora</taxon>
    </lineage>
</organism>
<accession>A0ACB6ZCT5</accession>